<dbReference type="InterPro" id="IPR036844">
    <property type="entry name" value="Hint_dom_sf"/>
</dbReference>
<dbReference type="RefSeq" id="WP_058580828.1">
    <property type="nucleotide sequence ID" value="NZ_LOPU01000016.1"/>
</dbReference>
<reference evidence="2 3" key="1">
    <citation type="submission" date="2015-12" db="EMBL/GenBank/DDBJ databases">
        <title>Haloprofundus marisrubri gen. nov., sp. nov., an extremely halophilic archaeon isolated from the Discovery deep brine-seawater interface in the Red Sea.</title>
        <authorList>
            <person name="Zhang G."/>
            <person name="Stingl U."/>
            <person name="Rashid M."/>
        </authorList>
    </citation>
    <scope>NUCLEOTIDE SEQUENCE [LARGE SCALE GENOMIC DNA]</scope>
    <source>
        <strain evidence="2 3">SB9</strain>
    </source>
</reference>
<dbReference type="InterPro" id="IPR027434">
    <property type="entry name" value="Homing_endonucl"/>
</dbReference>
<evidence type="ECO:0000313" key="3">
    <source>
        <dbReference type="Proteomes" id="UP000054387"/>
    </source>
</evidence>
<proteinExistence type="predicted"/>
<dbReference type="AlphaFoldDB" id="A0A0W1RCB1"/>
<gene>
    <name evidence="2" type="ORF">AUR64_07645</name>
</gene>
<evidence type="ECO:0000259" key="1">
    <source>
        <dbReference type="PROSITE" id="PS50819"/>
    </source>
</evidence>
<dbReference type="Gene3D" id="3.10.28.10">
    <property type="entry name" value="Homing endonucleases"/>
    <property type="match status" value="1"/>
</dbReference>
<comment type="caution">
    <text evidence="2">The sequence shown here is derived from an EMBL/GenBank/DDBJ whole genome shotgun (WGS) entry which is preliminary data.</text>
</comment>
<evidence type="ECO:0000313" key="2">
    <source>
        <dbReference type="EMBL" id="KTG11029.1"/>
    </source>
</evidence>
<accession>A0A0W1RCB1</accession>
<protein>
    <recommendedName>
        <fullName evidence="1">DOD-type homing endonuclease domain-containing protein</fullName>
    </recommendedName>
</protein>
<dbReference type="Proteomes" id="UP000054387">
    <property type="component" value="Unassembled WGS sequence"/>
</dbReference>
<name>A0A0W1RCB1_9EURY</name>
<dbReference type="InterPro" id="IPR004042">
    <property type="entry name" value="Intein_endonuc_central"/>
</dbReference>
<dbReference type="GO" id="GO:0004519">
    <property type="term" value="F:endonuclease activity"/>
    <property type="evidence" value="ECO:0007669"/>
    <property type="project" value="InterPro"/>
</dbReference>
<dbReference type="EMBL" id="LOPU01000016">
    <property type="protein sequence ID" value="KTG11029.1"/>
    <property type="molecule type" value="Genomic_DNA"/>
</dbReference>
<dbReference type="Gene3D" id="2.170.16.10">
    <property type="entry name" value="Hedgehog/Intein (Hint) domain"/>
    <property type="match status" value="1"/>
</dbReference>
<organism evidence="2 3">
    <name type="scientific">Haloprofundus marisrubri</name>
    <dbReference type="NCBI Taxonomy" id="1514971"/>
    <lineage>
        <taxon>Archaea</taxon>
        <taxon>Methanobacteriati</taxon>
        <taxon>Methanobacteriota</taxon>
        <taxon>Stenosarchaea group</taxon>
        <taxon>Halobacteria</taxon>
        <taxon>Halobacteriales</taxon>
        <taxon>Haloferacaceae</taxon>
        <taxon>Haloprofundus</taxon>
    </lineage>
</organism>
<dbReference type="STRING" id="1514971.AUR64_07645"/>
<dbReference type="SUPFAM" id="SSF55608">
    <property type="entry name" value="Homing endonucleases"/>
    <property type="match status" value="1"/>
</dbReference>
<dbReference type="PROSITE" id="PS50819">
    <property type="entry name" value="INTEIN_ENDONUCLEASE"/>
    <property type="match status" value="1"/>
</dbReference>
<dbReference type="OrthoDB" id="302980at2157"/>
<keyword evidence="3" id="KW-1185">Reference proteome</keyword>
<feature type="domain" description="DOD-type homing endonuclease" evidence="1">
    <location>
        <begin position="221"/>
        <end position="347"/>
    </location>
</feature>
<dbReference type="SUPFAM" id="SSF51294">
    <property type="entry name" value="Hedgehog/intein (Hint) domain"/>
    <property type="match status" value="1"/>
</dbReference>
<sequence>MITESENGDTSKWYSKIGGQLTEGGLSGDTEIMTVRGPVAVSKLSQNDLVYALDPTTQIIKTKPVTAIQTVSGESEVIEIDTKRSNLRVAAKQRIPFQTKDISTPRIETAENLREWQYFKFVKEWNRVPRKRVEQFDITRFLDDYEICATAEVHGHTFRASLPDGCEPQWNNSHTGYCFTPTVFEQYQSEIEATADTALIRGGPNQRGRPYLFDGDDFIAFIGWFVTEGSVYWPPDKNTAQVQIAQEIDSHRRSIATLLERMNLDFHSNERRYEMGSEVFGRLLVSLCGEKSANKRLPEFVWNLARDQLELLLEVLLSGDGNDRRTYYTASERLASDVLRLALELGYKPRYTRRRGVWQIYIREVFDGVQPKEHMSRKTTTENLYRLTVADYSVVMAGRNGKFQWVGVSNVS</sequence>